<keyword evidence="3 8" id="KW-0813">Transport</keyword>
<dbReference type="GO" id="GO:0000329">
    <property type="term" value="C:fungal-type vacuole membrane"/>
    <property type="evidence" value="ECO:0007669"/>
    <property type="project" value="TreeGrafter"/>
</dbReference>
<feature type="transmembrane region" description="Helical" evidence="9">
    <location>
        <begin position="482"/>
        <end position="504"/>
    </location>
</feature>
<feature type="transmembrane region" description="Helical" evidence="9">
    <location>
        <begin position="330"/>
        <end position="353"/>
    </location>
</feature>
<feature type="transmembrane region" description="Helical" evidence="9">
    <location>
        <begin position="450"/>
        <end position="470"/>
    </location>
</feature>
<feature type="transmembrane region" description="Helical" evidence="9">
    <location>
        <begin position="107"/>
        <end position="125"/>
    </location>
</feature>
<protein>
    <recommendedName>
        <fullName evidence="12">Purine-cytosine permease</fullName>
    </recommendedName>
</protein>
<feature type="transmembrane region" description="Helical" evidence="9">
    <location>
        <begin position="217"/>
        <end position="238"/>
    </location>
</feature>
<evidence type="ECO:0000256" key="4">
    <source>
        <dbReference type="ARBA" id="ARBA00022553"/>
    </source>
</evidence>
<reference evidence="10 11" key="1">
    <citation type="journal article" date="2010" name="Nat. Biotechnol.">
        <title>Genome sequence of the model mushroom Schizophyllum commune.</title>
        <authorList>
            <person name="Ohm R.A."/>
            <person name="de Jong J.F."/>
            <person name="Lugones L.G."/>
            <person name="Aerts A."/>
            <person name="Kothe E."/>
            <person name="Stajich J.E."/>
            <person name="de Vries R.P."/>
            <person name="Record E."/>
            <person name="Levasseur A."/>
            <person name="Baker S.E."/>
            <person name="Bartholomew K.A."/>
            <person name="Coutinho P.M."/>
            <person name="Erdmann S."/>
            <person name="Fowler T.J."/>
            <person name="Gathman A.C."/>
            <person name="Lombard V."/>
            <person name="Henrissat B."/>
            <person name="Knabe N."/>
            <person name="Kuees U."/>
            <person name="Lilly W.W."/>
            <person name="Lindquist E."/>
            <person name="Lucas S."/>
            <person name="Magnuson J.K."/>
            <person name="Piumi F."/>
            <person name="Raudaskoski M."/>
            <person name="Salamov A."/>
            <person name="Schmutz J."/>
            <person name="Schwarze F.W.M.R."/>
            <person name="vanKuyk P.A."/>
            <person name="Horton J.S."/>
            <person name="Grigoriev I.V."/>
            <person name="Woesten H.A.B."/>
        </authorList>
    </citation>
    <scope>NUCLEOTIDE SEQUENCE [LARGE SCALE GENOMIC DNA]</scope>
    <source>
        <strain evidence="11">H4-8 / FGSC 9210</strain>
    </source>
</reference>
<dbReference type="Gene3D" id="1.10.4160.10">
    <property type="entry name" value="Hydantoin permease"/>
    <property type="match status" value="1"/>
</dbReference>
<dbReference type="OMA" id="TIACVGW"/>
<dbReference type="GO" id="GO:0015851">
    <property type="term" value="P:nucleobase transport"/>
    <property type="evidence" value="ECO:0007669"/>
    <property type="project" value="UniProtKB-ARBA"/>
</dbReference>
<dbReference type="InParanoid" id="D8Q9B8"/>
<feature type="transmembrane region" description="Helical" evidence="9">
    <location>
        <begin position="290"/>
        <end position="310"/>
    </location>
</feature>
<name>D8Q9B8_SCHCM</name>
<evidence type="ECO:0000256" key="8">
    <source>
        <dbReference type="PIRNR" id="PIRNR002744"/>
    </source>
</evidence>
<dbReference type="STRING" id="578458.D8Q9B8"/>
<evidence type="ECO:0000313" key="10">
    <source>
        <dbReference type="EMBL" id="EFI95622.1"/>
    </source>
</evidence>
<dbReference type="InterPro" id="IPR026030">
    <property type="entry name" value="Pur-cyt_permease_Fcy2/21/22"/>
</dbReference>
<evidence type="ECO:0008006" key="12">
    <source>
        <dbReference type="Google" id="ProtNLM"/>
    </source>
</evidence>
<dbReference type="FunFam" id="1.10.4160.10:FF:000002">
    <property type="entry name" value="Purine-cytosine permease fcyB"/>
    <property type="match status" value="1"/>
</dbReference>
<keyword evidence="5 9" id="KW-0812">Transmembrane</keyword>
<evidence type="ECO:0000313" key="11">
    <source>
        <dbReference type="Proteomes" id="UP000007431"/>
    </source>
</evidence>
<comment type="similarity">
    <text evidence="2 8">Belongs to the purine-cytosine permease (2.A.39) family.</text>
</comment>
<feature type="transmembrane region" description="Helical" evidence="9">
    <location>
        <begin position="379"/>
        <end position="400"/>
    </location>
</feature>
<keyword evidence="4" id="KW-0597">Phosphoprotein</keyword>
<evidence type="ECO:0000256" key="7">
    <source>
        <dbReference type="ARBA" id="ARBA00023136"/>
    </source>
</evidence>
<dbReference type="VEuPathDB" id="FungiDB:SCHCODRAFT_02507836"/>
<keyword evidence="11" id="KW-1185">Reference proteome</keyword>
<gene>
    <name evidence="10" type="ORF">SCHCODRAFT_57332</name>
</gene>
<dbReference type="Pfam" id="PF02133">
    <property type="entry name" value="Transp_cyt_pur"/>
    <property type="match status" value="1"/>
</dbReference>
<feature type="transmembrane region" description="Helical" evidence="9">
    <location>
        <begin position="186"/>
        <end position="205"/>
    </location>
</feature>
<evidence type="ECO:0000256" key="3">
    <source>
        <dbReference type="ARBA" id="ARBA00022448"/>
    </source>
</evidence>
<feature type="transmembrane region" description="Helical" evidence="9">
    <location>
        <begin position="250"/>
        <end position="269"/>
    </location>
</feature>
<organism evidence="11">
    <name type="scientific">Schizophyllum commune (strain H4-8 / FGSC 9210)</name>
    <name type="common">Split gill fungus</name>
    <dbReference type="NCBI Taxonomy" id="578458"/>
    <lineage>
        <taxon>Eukaryota</taxon>
        <taxon>Fungi</taxon>
        <taxon>Dikarya</taxon>
        <taxon>Basidiomycota</taxon>
        <taxon>Agaricomycotina</taxon>
        <taxon>Agaricomycetes</taxon>
        <taxon>Agaricomycetidae</taxon>
        <taxon>Agaricales</taxon>
        <taxon>Schizophyllaceae</taxon>
        <taxon>Schizophyllum</taxon>
    </lineage>
</organism>
<dbReference type="GO" id="GO:0005886">
    <property type="term" value="C:plasma membrane"/>
    <property type="evidence" value="ECO:0007669"/>
    <property type="project" value="TreeGrafter"/>
</dbReference>
<feature type="transmembrane region" description="Helical" evidence="9">
    <location>
        <begin position="146"/>
        <end position="166"/>
    </location>
</feature>
<evidence type="ECO:0000256" key="5">
    <source>
        <dbReference type="ARBA" id="ARBA00022692"/>
    </source>
</evidence>
<dbReference type="Proteomes" id="UP000007431">
    <property type="component" value="Unassembled WGS sequence"/>
</dbReference>
<evidence type="ECO:0000256" key="6">
    <source>
        <dbReference type="ARBA" id="ARBA00022989"/>
    </source>
</evidence>
<dbReference type="PANTHER" id="PTHR31806">
    <property type="entry name" value="PURINE-CYTOSINE PERMEASE FCY2-RELATED"/>
    <property type="match status" value="1"/>
</dbReference>
<sequence>MARRGAYLQLPHECSPADPSRSVHEARIADLNDDVPRGKLRSLWTLVEKLDRWGVEARGIERVMPDERSQTSSLVCFWMWLAANMTISTFSLGTLSASVFELGLRDAVLTILFFNLLTSIPAAYFSTWGPKLGLRQLTISRFSFGYFTALIPVILNCIACVGWSVVNSIVGGQTLQAVSTSHQIPIAAAIVVIAVGTIIVSFMGYRVVHLYEKYSWIPVFVIFIIYAGEIGAHVDVGAWGGSGEVEAASVLSYGASVAGFALGWTSLAADYSVQLPENMATWKVFWSTYWGMNLPMITVEILGAAAMHTFDAKPTWGDAYGAIGGGLLGAPLTGTMHGFGSFLLVLLALSIVANNIPNMYSLSVTFQVLGRYAQAIPRVFIVLAGSAVYIALAIVGASYFEEWLDTLLVVLSYWLAIFSTILVEEHLIFRRGDWMNYAPDEYNQWRKLPLGVASFLALGCGVAGAVLGMAQTWYVGVIAHTIILGGDIGFELSFAFSAVTYPIFRYIERKYWGA</sequence>
<keyword evidence="6 9" id="KW-1133">Transmembrane helix</keyword>
<accession>D8Q9B8</accession>
<feature type="transmembrane region" description="Helical" evidence="9">
    <location>
        <begin position="406"/>
        <end position="429"/>
    </location>
</feature>
<dbReference type="GO" id="GO:0022857">
    <property type="term" value="F:transmembrane transporter activity"/>
    <property type="evidence" value="ECO:0007669"/>
    <property type="project" value="InterPro"/>
</dbReference>
<feature type="transmembrane region" description="Helical" evidence="9">
    <location>
        <begin position="74"/>
        <end position="95"/>
    </location>
</feature>
<dbReference type="InterPro" id="IPR001248">
    <property type="entry name" value="Pur-cyt_permease"/>
</dbReference>
<dbReference type="HOGENOM" id="CLU_026016_2_1_1"/>
<evidence type="ECO:0000256" key="1">
    <source>
        <dbReference type="ARBA" id="ARBA00004141"/>
    </source>
</evidence>
<proteinExistence type="inferred from homology"/>
<dbReference type="PIRSF" id="PIRSF002744">
    <property type="entry name" value="Pur-cyt_permease"/>
    <property type="match status" value="1"/>
</dbReference>
<dbReference type="eggNOG" id="ENOG502QQ8Y">
    <property type="taxonomic scope" value="Eukaryota"/>
</dbReference>
<dbReference type="PANTHER" id="PTHR31806:SF1">
    <property type="entry name" value="PURINE-CYTOSINE PERMEASE FCY2-RELATED"/>
    <property type="match status" value="1"/>
</dbReference>
<dbReference type="AlphaFoldDB" id="D8Q9B8"/>
<comment type="subcellular location">
    <subcellularLocation>
        <location evidence="1">Membrane</location>
        <topology evidence="1">Multi-pass membrane protein</topology>
    </subcellularLocation>
</comment>
<evidence type="ECO:0000256" key="9">
    <source>
        <dbReference type="SAM" id="Phobius"/>
    </source>
</evidence>
<keyword evidence="7 8" id="KW-0472">Membrane</keyword>
<dbReference type="EMBL" id="GL377308">
    <property type="protein sequence ID" value="EFI95622.1"/>
    <property type="molecule type" value="Genomic_DNA"/>
</dbReference>
<evidence type="ECO:0000256" key="2">
    <source>
        <dbReference type="ARBA" id="ARBA00008974"/>
    </source>
</evidence>